<evidence type="ECO:0000256" key="4">
    <source>
        <dbReference type="ARBA" id="ARBA00023242"/>
    </source>
</evidence>
<dbReference type="Proteomes" id="UP000596660">
    <property type="component" value="Unplaced"/>
</dbReference>
<evidence type="ECO:0000256" key="3">
    <source>
        <dbReference type="ARBA" id="ARBA00023163"/>
    </source>
</evidence>
<keyword evidence="4" id="KW-0539">Nucleus</keyword>
<keyword evidence="1" id="KW-0805">Transcription regulation</keyword>
<keyword evidence="7" id="KW-1185">Reference proteome</keyword>
<dbReference type="PANTHER" id="PTHR32002">
    <property type="entry name" value="PROTEIN NLP8"/>
    <property type="match status" value="1"/>
</dbReference>
<dbReference type="SUPFAM" id="SSF53098">
    <property type="entry name" value="Ribonuclease H-like"/>
    <property type="match status" value="1"/>
</dbReference>
<dbReference type="GO" id="GO:0003677">
    <property type="term" value="F:DNA binding"/>
    <property type="evidence" value="ECO:0007669"/>
    <property type="project" value="UniProtKB-KW"/>
</dbReference>
<dbReference type="GO" id="GO:0004523">
    <property type="term" value="F:RNA-DNA hybrid ribonuclease activity"/>
    <property type="evidence" value="ECO:0007669"/>
    <property type="project" value="InterPro"/>
</dbReference>
<dbReference type="InterPro" id="IPR036397">
    <property type="entry name" value="RNaseH_sf"/>
</dbReference>
<dbReference type="PROSITE" id="PS51519">
    <property type="entry name" value="RWP_RK"/>
    <property type="match status" value="1"/>
</dbReference>
<organism evidence="6 7">
    <name type="scientific">Chenopodium quinoa</name>
    <name type="common">Quinoa</name>
    <dbReference type="NCBI Taxonomy" id="63459"/>
    <lineage>
        <taxon>Eukaryota</taxon>
        <taxon>Viridiplantae</taxon>
        <taxon>Streptophyta</taxon>
        <taxon>Embryophyta</taxon>
        <taxon>Tracheophyta</taxon>
        <taxon>Spermatophyta</taxon>
        <taxon>Magnoliopsida</taxon>
        <taxon>eudicotyledons</taxon>
        <taxon>Gunneridae</taxon>
        <taxon>Pentapetalae</taxon>
        <taxon>Caryophyllales</taxon>
        <taxon>Chenopodiaceae</taxon>
        <taxon>Chenopodioideae</taxon>
        <taxon>Atripliceae</taxon>
        <taxon>Chenopodium</taxon>
    </lineage>
</organism>
<evidence type="ECO:0000313" key="7">
    <source>
        <dbReference type="Proteomes" id="UP000596660"/>
    </source>
</evidence>
<keyword evidence="2" id="KW-0238">DNA-binding</keyword>
<dbReference type="Pfam" id="PF02042">
    <property type="entry name" value="RWP-RK"/>
    <property type="match status" value="1"/>
</dbReference>
<proteinExistence type="predicted"/>
<dbReference type="Pfam" id="PF22922">
    <property type="entry name" value="GAF_NLP"/>
    <property type="match status" value="1"/>
</dbReference>
<reference evidence="6" key="1">
    <citation type="journal article" date="2017" name="Nature">
        <title>The genome of Chenopodium quinoa.</title>
        <authorList>
            <person name="Jarvis D.E."/>
            <person name="Ho Y.S."/>
            <person name="Lightfoot D.J."/>
            <person name="Schmoeckel S.M."/>
            <person name="Li B."/>
            <person name="Borm T.J.A."/>
            <person name="Ohyanagi H."/>
            <person name="Mineta K."/>
            <person name="Michell C.T."/>
            <person name="Saber N."/>
            <person name="Kharbatia N.M."/>
            <person name="Rupper R.R."/>
            <person name="Sharp A.R."/>
            <person name="Dally N."/>
            <person name="Boughton B.A."/>
            <person name="Woo Y.H."/>
            <person name="Gao G."/>
            <person name="Schijlen E.G.W.M."/>
            <person name="Guo X."/>
            <person name="Momin A.A."/>
            <person name="Negrao S."/>
            <person name="Al-Babili S."/>
            <person name="Gehring C."/>
            <person name="Roessner U."/>
            <person name="Jung C."/>
            <person name="Murphy K."/>
            <person name="Arold S.T."/>
            <person name="Gojobori T."/>
            <person name="van der Linden C.G."/>
            <person name="van Loo E.N."/>
            <person name="Jellen E.N."/>
            <person name="Maughan P.J."/>
            <person name="Tester M."/>
        </authorList>
    </citation>
    <scope>NUCLEOTIDE SEQUENCE [LARGE SCALE GENOMIC DNA]</scope>
    <source>
        <strain evidence="6">cv. PI 614886</strain>
    </source>
</reference>
<reference evidence="6" key="2">
    <citation type="submission" date="2021-03" db="UniProtKB">
        <authorList>
            <consortium name="EnsemblPlants"/>
        </authorList>
    </citation>
    <scope>IDENTIFICATION</scope>
</reference>
<protein>
    <recommendedName>
        <fullName evidence="5">RWP-RK domain-containing protein</fullName>
    </recommendedName>
</protein>
<dbReference type="InterPro" id="IPR003035">
    <property type="entry name" value="RWP-RK_dom"/>
</dbReference>
<dbReference type="GO" id="GO:0003700">
    <property type="term" value="F:DNA-binding transcription factor activity"/>
    <property type="evidence" value="ECO:0007669"/>
    <property type="project" value="InterPro"/>
</dbReference>
<evidence type="ECO:0000313" key="6">
    <source>
        <dbReference type="EnsemblPlants" id="AUR62041894-RA:cds"/>
    </source>
</evidence>
<dbReference type="EnsemblPlants" id="AUR62041894-RA">
    <property type="protein sequence ID" value="AUR62041894-RA:cds"/>
    <property type="gene ID" value="AUR62041894"/>
</dbReference>
<dbReference type="PANTHER" id="PTHR32002:SF35">
    <property type="entry name" value="PROTEIN NLP6"/>
    <property type="match status" value="1"/>
</dbReference>
<accession>A0A803N7Z0</accession>
<evidence type="ECO:0000256" key="1">
    <source>
        <dbReference type="ARBA" id="ARBA00023015"/>
    </source>
</evidence>
<dbReference type="InterPro" id="IPR002156">
    <property type="entry name" value="RNaseH_domain"/>
</dbReference>
<keyword evidence="3" id="KW-0804">Transcription</keyword>
<dbReference type="InterPro" id="IPR045012">
    <property type="entry name" value="NLP"/>
</dbReference>
<dbReference type="InterPro" id="IPR012337">
    <property type="entry name" value="RNaseH-like_sf"/>
</dbReference>
<dbReference type="InterPro" id="IPR044730">
    <property type="entry name" value="RNase_H-like_dom_plant"/>
</dbReference>
<dbReference type="CDD" id="cd06222">
    <property type="entry name" value="RNase_H_like"/>
    <property type="match status" value="1"/>
</dbReference>
<dbReference type="Gramene" id="AUR62041894-RA">
    <property type="protein sequence ID" value="AUR62041894-RA:cds"/>
    <property type="gene ID" value="AUR62041894"/>
</dbReference>
<sequence>MLLTQELMLEPVPDGIFTSYPSSDPQFPSWMMVDSFSNNDSSVENDEALGTFGRVDEPTPTVSLPEELVLPFSPVSNFIDQVNDDGSGNVKLLAEQNLEKTLLDFKPKLKTNQIVAAQLWFPTKIVKTNVLRSSQHNIPGSWTEDKRFMRDVTEGYLCESLTRVYSSDKNSKTGRSFNIIDTLIPYLSTMEDVTCLLNRQVSVTAYQLRCPQWAPNLHIYKSHHQNSPKPSITKENYIICGTLAIPVFDPYTNQCVGVYEVVVASTEVDLVIIDIICNLLKAVNLRADTQFHYQPRQRLLAEISKVMIKVCKDHDLPLAQTWMPCTCPDQNCNSQKLCMSNAELPFYMRDSSYFPFWRAGAMYHMAEGQAVAGTTFSSKGLCFCRDITRFPDNFALVPLSRQFKINCSLAICLGSAYANNDFYIVQFFWQRTLKNTIENDDLKVLSVTSSMKQQFDKLNMVSPTYEELEAETEQVRYRTKLIGGEGIRDDFTFLSNTVMTGEEQTEVSLVLPEEISSNMFIDHQDHKSINNPGIEVVQCKVIKKSRKKRCNNLSKEDLEPYLKGTLNDAANDLGISKSTLKRKCKELKIENWQDERKKKGIGVPARRKRAAKRNLLQGNNLNLNGKVFRADDGDRANLQRHFDKAREDLKIFRSKAINHQNDACGPKPPGFHYASLGREVFKLQAHGVCSQGMTILLDGSWQKATGTAGMGWGFINTYGQFQEGGGHYCKANSALHAEALACLMTIRWAKTKTWGKIVLFSDSAILVSILDNQ</sequence>
<dbReference type="Gene3D" id="3.30.420.10">
    <property type="entry name" value="Ribonuclease H-like superfamily/Ribonuclease H"/>
    <property type="match status" value="1"/>
</dbReference>
<evidence type="ECO:0000256" key="2">
    <source>
        <dbReference type="ARBA" id="ARBA00023125"/>
    </source>
</evidence>
<dbReference type="Pfam" id="PF13456">
    <property type="entry name" value="RVT_3"/>
    <property type="match status" value="1"/>
</dbReference>
<evidence type="ECO:0000259" key="5">
    <source>
        <dbReference type="PROSITE" id="PS51519"/>
    </source>
</evidence>
<name>A0A803N7Z0_CHEQI</name>
<dbReference type="AlphaFoldDB" id="A0A803N7Z0"/>
<feature type="domain" description="RWP-RK" evidence="5">
    <location>
        <begin position="537"/>
        <end position="622"/>
    </location>
</feature>
<dbReference type="InterPro" id="IPR055081">
    <property type="entry name" value="NLP1-9_GAF"/>
</dbReference>